<name>A0A8J7AJX1_9CYAN</name>
<dbReference type="RefSeq" id="WP_193904702.1">
    <property type="nucleotide sequence ID" value="NZ_JADEXG010000002.1"/>
</dbReference>
<protein>
    <submittedName>
        <fullName evidence="1">Uncharacterized protein</fullName>
    </submittedName>
</protein>
<organism evidence="1 2">
    <name type="scientific">Vasconcelosia minhoensis LEGE 07310</name>
    <dbReference type="NCBI Taxonomy" id="915328"/>
    <lineage>
        <taxon>Bacteria</taxon>
        <taxon>Bacillati</taxon>
        <taxon>Cyanobacteriota</taxon>
        <taxon>Cyanophyceae</taxon>
        <taxon>Nodosilineales</taxon>
        <taxon>Cymatolegaceae</taxon>
        <taxon>Vasconcelosia</taxon>
        <taxon>Vasconcelosia minhoensis</taxon>
    </lineage>
</organism>
<accession>A0A8J7AJX1</accession>
<evidence type="ECO:0000313" key="2">
    <source>
        <dbReference type="Proteomes" id="UP000636505"/>
    </source>
</evidence>
<dbReference type="Proteomes" id="UP000636505">
    <property type="component" value="Unassembled WGS sequence"/>
</dbReference>
<dbReference type="AlphaFoldDB" id="A0A8J7AJX1"/>
<proteinExistence type="predicted"/>
<gene>
    <name evidence="1" type="ORF">IQ241_01755</name>
</gene>
<dbReference type="EMBL" id="JADEXG010000002">
    <property type="protein sequence ID" value="MBE9076029.1"/>
    <property type="molecule type" value="Genomic_DNA"/>
</dbReference>
<keyword evidence="2" id="KW-1185">Reference proteome</keyword>
<reference evidence="1" key="1">
    <citation type="submission" date="2020-10" db="EMBL/GenBank/DDBJ databases">
        <authorList>
            <person name="Castelo-Branco R."/>
            <person name="Eusebio N."/>
            <person name="Adriana R."/>
            <person name="Vieira A."/>
            <person name="Brugerolle De Fraissinette N."/>
            <person name="Rezende De Castro R."/>
            <person name="Schneider M.P."/>
            <person name="Vasconcelos V."/>
            <person name="Leao P.N."/>
        </authorList>
    </citation>
    <scope>NUCLEOTIDE SEQUENCE</scope>
    <source>
        <strain evidence="1">LEGE 07310</strain>
    </source>
</reference>
<evidence type="ECO:0000313" key="1">
    <source>
        <dbReference type="EMBL" id="MBE9076029.1"/>
    </source>
</evidence>
<comment type="caution">
    <text evidence="1">The sequence shown here is derived from an EMBL/GenBank/DDBJ whole genome shotgun (WGS) entry which is preliminary data.</text>
</comment>
<sequence>MDEINVWRLDLHHQFNQAFENIPLPERPNYEKANAFLIRARCSRVAADPA</sequence>